<dbReference type="SUPFAM" id="SSF88659">
    <property type="entry name" value="Sigma3 and sigma4 domains of RNA polymerase sigma factors"/>
    <property type="match status" value="1"/>
</dbReference>
<dbReference type="InterPro" id="IPR013325">
    <property type="entry name" value="RNA_pol_sigma_r2"/>
</dbReference>
<dbReference type="GO" id="GO:0006352">
    <property type="term" value="P:DNA-templated transcription initiation"/>
    <property type="evidence" value="ECO:0007669"/>
    <property type="project" value="InterPro"/>
</dbReference>
<dbReference type="GO" id="GO:0016987">
    <property type="term" value="F:sigma factor activity"/>
    <property type="evidence" value="ECO:0007669"/>
    <property type="project" value="UniProtKB-KW"/>
</dbReference>
<dbReference type="Proteomes" id="UP000238882">
    <property type="component" value="Unassembled WGS sequence"/>
</dbReference>
<feature type="domain" description="RNA polymerase sigma-70 region 2" evidence="5">
    <location>
        <begin position="20"/>
        <end position="85"/>
    </location>
</feature>
<comment type="similarity">
    <text evidence="1">Belongs to the sigma-70 factor family. ECF subfamily.</text>
</comment>
<dbReference type="OrthoDB" id="1027298at2"/>
<dbReference type="Pfam" id="PF08281">
    <property type="entry name" value="Sigma70_r4_2"/>
    <property type="match status" value="1"/>
</dbReference>
<dbReference type="InterPro" id="IPR013324">
    <property type="entry name" value="RNA_pol_sigma_r3/r4-like"/>
</dbReference>
<comment type="caution">
    <text evidence="7">The sequence shown here is derived from an EMBL/GenBank/DDBJ whole genome shotgun (WGS) entry which is preliminary data.</text>
</comment>
<evidence type="ECO:0000259" key="6">
    <source>
        <dbReference type="Pfam" id="PF08281"/>
    </source>
</evidence>
<organism evidence="7 8">
    <name type="scientific">Polaribacter porphyrae</name>
    <dbReference type="NCBI Taxonomy" id="1137780"/>
    <lineage>
        <taxon>Bacteria</taxon>
        <taxon>Pseudomonadati</taxon>
        <taxon>Bacteroidota</taxon>
        <taxon>Flavobacteriia</taxon>
        <taxon>Flavobacteriales</taxon>
        <taxon>Flavobacteriaceae</taxon>
    </lineage>
</organism>
<dbReference type="Gene3D" id="1.10.10.10">
    <property type="entry name" value="Winged helix-like DNA-binding domain superfamily/Winged helix DNA-binding domain"/>
    <property type="match status" value="1"/>
</dbReference>
<keyword evidence="8" id="KW-1185">Reference proteome</keyword>
<dbReference type="InterPro" id="IPR013249">
    <property type="entry name" value="RNA_pol_sigma70_r4_t2"/>
</dbReference>
<sequence>MDEIYIKRVLNGDIDAYGFLVKKYQKIVFHCALSILKNEADAKDAVQDSFVKAFEVLDSFKGDSKFSTWVCKIAINNSLKLAKKKVKAIHLLSDFSKNEDIELNTGIEKIDKNELNILLEKGLNLLSQKEAICIRLYYLEESSISEIEEVTSFSSSNIKVLLHRGRKNLYHYLHSSYEKNFKI</sequence>
<dbReference type="AlphaFoldDB" id="A0A2S7WKD8"/>
<evidence type="ECO:0000256" key="3">
    <source>
        <dbReference type="ARBA" id="ARBA00023082"/>
    </source>
</evidence>
<dbReference type="InterPro" id="IPR036388">
    <property type="entry name" value="WH-like_DNA-bd_sf"/>
</dbReference>
<dbReference type="InterPro" id="IPR007627">
    <property type="entry name" value="RNA_pol_sigma70_r2"/>
</dbReference>
<evidence type="ECO:0008006" key="9">
    <source>
        <dbReference type="Google" id="ProtNLM"/>
    </source>
</evidence>
<dbReference type="Gene3D" id="1.10.1740.10">
    <property type="match status" value="1"/>
</dbReference>
<keyword evidence="3" id="KW-0731">Sigma factor</keyword>
<dbReference type="GO" id="GO:0003677">
    <property type="term" value="F:DNA binding"/>
    <property type="evidence" value="ECO:0007669"/>
    <property type="project" value="InterPro"/>
</dbReference>
<dbReference type="PANTHER" id="PTHR43133:SF51">
    <property type="entry name" value="RNA POLYMERASE SIGMA FACTOR"/>
    <property type="match status" value="1"/>
</dbReference>
<protein>
    <recommendedName>
        <fullName evidence="9">RNA polymerase</fullName>
    </recommendedName>
</protein>
<gene>
    <name evidence="7" type="ORF">BTO18_02265</name>
</gene>
<dbReference type="SUPFAM" id="SSF88946">
    <property type="entry name" value="Sigma2 domain of RNA polymerase sigma factors"/>
    <property type="match status" value="1"/>
</dbReference>
<dbReference type="InterPro" id="IPR039425">
    <property type="entry name" value="RNA_pol_sigma-70-like"/>
</dbReference>
<dbReference type="InterPro" id="IPR014284">
    <property type="entry name" value="RNA_pol_sigma-70_dom"/>
</dbReference>
<evidence type="ECO:0000256" key="4">
    <source>
        <dbReference type="ARBA" id="ARBA00023163"/>
    </source>
</evidence>
<proteinExistence type="inferred from homology"/>
<evidence type="ECO:0000259" key="5">
    <source>
        <dbReference type="Pfam" id="PF04542"/>
    </source>
</evidence>
<dbReference type="NCBIfam" id="TIGR02937">
    <property type="entry name" value="sigma70-ECF"/>
    <property type="match status" value="1"/>
</dbReference>
<evidence type="ECO:0000313" key="8">
    <source>
        <dbReference type="Proteomes" id="UP000238882"/>
    </source>
</evidence>
<evidence type="ECO:0000256" key="2">
    <source>
        <dbReference type="ARBA" id="ARBA00023015"/>
    </source>
</evidence>
<dbReference type="PANTHER" id="PTHR43133">
    <property type="entry name" value="RNA POLYMERASE ECF-TYPE SIGMA FACTO"/>
    <property type="match status" value="1"/>
</dbReference>
<dbReference type="EMBL" id="MSCN01000001">
    <property type="protein sequence ID" value="PQJ78087.1"/>
    <property type="molecule type" value="Genomic_DNA"/>
</dbReference>
<keyword evidence="4" id="KW-0804">Transcription</keyword>
<evidence type="ECO:0000313" key="7">
    <source>
        <dbReference type="EMBL" id="PQJ78087.1"/>
    </source>
</evidence>
<keyword evidence="2" id="KW-0805">Transcription regulation</keyword>
<dbReference type="Pfam" id="PF04542">
    <property type="entry name" value="Sigma70_r2"/>
    <property type="match status" value="1"/>
</dbReference>
<evidence type="ECO:0000256" key="1">
    <source>
        <dbReference type="ARBA" id="ARBA00010641"/>
    </source>
</evidence>
<accession>A0A2S7WKD8</accession>
<name>A0A2S7WKD8_9FLAO</name>
<feature type="domain" description="RNA polymerase sigma factor 70 region 4 type 2" evidence="6">
    <location>
        <begin position="119"/>
        <end position="169"/>
    </location>
</feature>
<reference evidence="7 8" key="1">
    <citation type="submission" date="2016-12" db="EMBL/GenBank/DDBJ databases">
        <title>Trade-off between light-utilization and light-protection in marine flavobacteria.</title>
        <authorList>
            <person name="Kumagai Y."/>
            <person name="Yoshizawa S."/>
            <person name="Kogure K."/>
            <person name="Iwasaki W."/>
        </authorList>
    </citation>
    <scope>NUCLEOTIDE SEQUENCE [LARGE SCALE GENOMIC DNA]</scope>
    <source>
        <strain evidence="7 8">NBRC 108759</strain>
    </source>
</reference>
<dbReference type="RefSeq" id="WP_105014668.1">
    <property type="nucleotide sequence ID" value="NZ_MSCN01000001.1"/>
</dbReference>